<proteinExistence type="predicted"/>
<keyword evidence="1" id="KW-0378">Hydrolase</keyword>
<dbReference type="EMBL" id="CALSDN010000001">
    <property type="protein sequence ID" value="CAH6718739.1"/>
    <property type="molecule type" value="Genomic_DNA"/>
</dbReference>
<sequence>MKRRQVKVFKVVKKPRTFHGDIEETPYKYASVKDVNDRQPKNWSSIYNGIVEMRKLFKCPVDMMGCESIPNTITPNLSVNDPQRYRFQLLLSLMLSSQTKDEINYEAMLKLNNELKGTKGLTIDGILSLEDARLNELIFQVGFHNRKTGYIKKACEILKAQYDNDIPKTIEEIVKLPGVGPKMGYLLLQKGWNKNDGIGVDVHLHRLAIMWGWVKNSSNPEVTRAQLQDWLPKEHWGDVNPLLVGFGQVICTPQFKNCDICLLGRDKICKARNQKMINQPLSEKRIEKLQSSRGELNQLIDFIQSRENKNEDDKEQDIKVEIKEEIKTEIKAETIENSIKVERTEQIQTRTRKSRHKIKLESSDTLNSEANIKVEG</sequence>
<evidence type="ECO:0000313" key="1">
    <source>
        <dbReference type="EMBL" id="CAH6718739.1"/>
    </source>
</evidence>
<accession>A0ACA9Y1A8</accession>
<reference evidence="1" key="1">
    <citation type="submission" date="2022-06" db="EMBL/GenBank/DDBJ databases">
        <authorList>
            <person name="Legras J.-L."/>
            <person name="Devillers H."/>
            <person name="Grondin C."/>
        </authorList>
    </citation>
    <scope>NUCLEOTIDE SEQUENCE</scope>
    <source>
        <strain evidence="1">CLIB 1444</strain>
    </source>
</reference>
<gene>
    <name evidence="1" type="ORF">CLIB1444_01S13454</name>
</gene>
<name>A0ACA9Y1A8_9ASCO</name>
<comment type="caution">
    <text evidence="1">The sequence shown here is derived from an EMBL/GenBank/DDBJ whole genome shotgun (WGS) entry which is preliminary data.</text>
</comment>
<organism evidence="1 2">
    <name type="scientific">[Candida] jaroonii</name>
    <dbReference type="NCBI Taxonomy" id="467808"/>
    <lineage>
        <taxon>Eukaryota</taxon>
        <taxon>Fungi</taxon>
        <taxon>Dikarya</taxon>
        <taxon>Ascomycota</taxon>
        <taxon>Saccharomycotina</taxon>
        <taxon>Pichiomycetes</taxon>
        <taxon>Debaryomycetaceae</taxon>
        <taxon>Yamadazyma</taxon>
    </lineage>
</organism>
<keyword evidence="1" id="KW-0255">Endonuclease</keyword>
<evidence type="ECO:0000313" key="2">
    <source>
        <dbReference type="Proteomes" id="UP001152531"/>
    </source>
</evidence>
<protein>
    <submittedName>
        <fullName evidence="1">Endonuclease III homolog 1</fullName>
    </submittedName>
</protein>
<keyword evidence="2" id="KW-1185">Reference proteome</keyword>
<keyword evidence="1" id="KW-0540">Nuclease</keyword>
<dbReference type="Proteomes" id="UP001152531">
    <property type="component" value="Unassembled WGS sequence"/>
</dbReference>